<dbReference type="InterPro" id="IPR029479">
    <property type="entry name" value="Nitroreductase"/>
</dbReference>
<comment type="caution">
    <text evidence="2">The sequence shown here is derived from an EMBL/GenBank/DDBJ whole genome shotgun (WGS) entry which is preliminary data.</text>
</comment>
<dbReference type="NCBIfam" id="TIGR03605">
    <property type="entry name" value="antibiot_sagB"/>
    <property type="match status" value="1"/>
</dbReference>
<evidence type="ECO:0000259" key="1">
    <source>
        <dbReference type="Pfam" id="PF00881"/>
    </source>
</evidence>
<dbReference type="Pfam" id="PF00881">
    <property type="entry name" value="Nitroreductase"/>
    <property type="match status" value="1"/>
</dbReference>
<feature type="non-terminal residue" evidence="2">
    <location>
        <position position="1"/>
    </location>
</feature>
<accession>X1TNC1</accession>
<dbReference type="PANTHER" id="PTHR43745:SF2">
    <property type="entry name" value="NITROREDUCTASE MJ1384-RELATED"/>
    <property type="match status" value="1"/>
</dbReference>
<dbReference type="PANTHER" id="PTHR43745">
    <property type="entry name" value="NITROREDUCTASE MJ1384-RELATED"/>
    <property type="match status" value="1"/>
</dbReference>
<evidence type="ECO:0000313" key="2">
    <source>
        <dbReference type="EMBL" id="GAI81514.1"/>
    </source>
</evidence>
<proteinExistence type="predicted"/>
<organism evidence="2">
    <name type="scientific">marine sediment metagenome</name>
    <dbReference type="NCBI Taxonomy" id="412755"/>
    <lineage>
        <taxon>unclassified sequences</taxon>
        <taxon>metagenomes</taxon>
        <taxon>ecological metagenomes</taxon>
    </lineage>
</organism>
<dbReference type="InterPro" id="IPR052544">
    <property type="entry name" value="Bacteriocin_Proc_Enz"/>
</dbReference>
<dbReference type="CDD" id="cd02142">
    <property type="entry name" value="McbC_SagB-like_oxidoreductase"/>
    <property type="match status" value="1"/>
</dbReference>
<reference evidence="2" key="1">
    <citation type="journal article" date="2014" name="Front. Microbiol.">
        <title>High frequency of phylogenetically diverse reductive dehalogenase-homologous genes in deep subseafloor sedimentary metagenomes.</title>
        <authorList>
            <person name="Kawai M."/>
            <person name="Futagami T."/>
            <person name="Toyoda A."/>
            <person name="Takaki Y."/>
            <person name="Nishi S."/>
            <person name="Hori S."/>
            <person name="Arai W."/>
            <person name="Tsubouchi T."/>
            <person name="Morono Y."/>
            <person name="Uchiyama I."/>
            <person name="Ito T."/>
            <person name="Fujiyama A."/>
            <person name="Inagaki F."/>
            <person name="Takami H."/>
        </authorList>
    </citation>
    <scope>NUCLEOTIDE SEQUENCE</scope>
    <source>
        <strain evidence="2">Expedition CK06-06</strain>
    </source>
</reference>
<dbReference type="Gene3D" id="3.40.109.10">
    <property type="entry name" value="NADH Oxidase"/>
    <property type="match status" value="1"/>
</dbReference>
<name>X1TNC1_9ZZZZ</name>
<sequence length="131" mass="14709">DPVAEAIRLVLKEQDKYEPQQHELVRVLDGEQRKALAAAALNQQSIAQGAIDIVITAIYERTTRKYSDRGIRYVHMEAGHAAQNVYLQAVAMNLGMVVIGAFYDDQVKEVLNLPENEEPLYIMPVGRKTTD</sequence>
<dbReference type="InterPro" id="IPR000415">
    <property type="entry name" value="Nitroreductase-like"/>
</dbReference>
<dbReference type="EMBL" id="BARW01006845">
    <property type="protein sequence ID" value="GAI81514.1"/>
    <property type="molecule type" value="Genomic_DNA"/>
</dbReference>
<protein>
    <recommendedName>
        <fullName evidence="1">Nitroreductase domain-containing protein</fullName>
    </recommendedName>
</protein>
<feature type="domain" description="Nitroreductase" evidence="1">
    <location>
        <begin position="12"/>
        <end position="127"/>
    </location>
</feature>
<gene>
    <name evidence="2" type="ORF">S12H4_14362</name>
</gene>
<dbReference type="GO" id="GO:0016491">
    <property type="term" value="F:oxidoreductase activity"/>
    <property type="evidence" value="ECO:0007669"/>
    <property type="project" value="InterPro"/>
</dbReference>
<dbReference type="AlphaFoldDB" id="X1TNC1"/>
<dbReference type="SUPFAM" id="SSF55469">
    <property type="entry name" value="FMN-dependent nitroreductase-like"/>
    <property type="match status" value="1"/>
</dbReference>
<dbReference type="InterPro" id="IPR020051">
    <property type="entry name" value="SagB-type_dehydrogenase"/>
</dbReference>